<dbReference type="EMBL" id="BARS01001422">
    <property type="protein sequence ID" value="GAF71626.1"/>
    <property type="molecule type" value="Genomic_DNA"/>
</dbReference>
<gene>
    <name evidence="1" type="ORF">S01H1_02808</name>
</gene>
<accession>X0S8W1</accession>
<proteinExistence type="predicted"/>
<organism evidence="1">
    <name type="scientific">marine sediment metagenome</name>
    <dbReference type="NCBI Taxonomy" id="412755"/>
    <lineage>
        <taxon>unclassified sequences</taxon>
        <taxon>metagenomes</taxon>
        <taxon>ecological metagenomes</taxon>
    </lineage>
</organism>
<feature type="non-terminal residue" evidence="1">
    <location>
        <position position="34"/>
    </location>
</feature>
<protein>
    <submittedName>
        <fullName evidence="1">Uncharacterized protein</fullName>
    </submittedName>
</protein>
<name>X0S8W1_9ZZZZ</name>
<dbReference type="AlphaFoldDB" id="X0S8W1"/>
<reference evidence="1" key="1">
    <citation type="journal article" date="2014" name="Front. Microbiol.">
        <title>High frequency of phylogenetically diverse reductive dehalogenase-homologous genes in deep subseafloor sedimentary metagenomes.</title>
        <authorList>
            <person name="Kawai M."/>
            <person name="Futagami T."/>
            <person name="Toyoda A."/>
            <person name="Takaki Y."/>
            <person name="Nishi S."/>
            <person name="Hori S."/>
            <person name="Arai W."/>
            <person name="Tsubouchi T."/>
            <person name="Morono Y."/>
            <person name="Uchiyama I."/>
            <person name="Ito T."/>
            <person name="Fujiyama A."/>
            <person name="Inagaki F."/>
            <person name="Takami H."/>
        </authorList>
    </citation>
    <scope>NUCLEOTIDE SEQUENCE</scope>
    <source>
        <strain evidence="1">Expedition CK06-06</strain>
    </source>
</reference>
<sequence>MFVCIHCDKAKVDWLDVAVAEVECDCCGHTRFCR</sequence>
<evidence type="ECO:0000313" key="1">
    <source>
        <dbReference type="EMBL" id="GAF71626.1"/>
    </source>
</evidence>
<comment type="caution">
    <text evidence="1">The sequence shown here is derived from an EMBL/GenBank/DDBJ whole genome shotgun (WGS) entry which is preliminary data.</text>
</comment>